<dbReference type="InterPro" id="IPR007219">
    <property type="entry name" value="XnlR_reg_dom"/>
</dbReference>
<dbReference type="Pfam" id="PF04082">
    <property type="entry name" value="Fungal_trans"/>
    <property type="match status" value="1"/>
</dbReference>
<dbReference type="GO" id="GO:0003677">
    <property type="term" value="F:DNA binding"/>
    <property type="evidence" value="ECO:0007669"/>
    <property type="project" value="UniProtKB-KW"/>
</dbReference>
<feature type="region of interest" description="Disordered" evidence="6">
    <location>
        <begin position="782"/>
        <end position="824"/>
    </location>
</feature>
<dbReference type="GO" id="GO:0008270">
    <property type="term" value="F:zinc ion binding"/>
    <property type="evidence" value="ECO:0007669"/>
    <property type="project" value="InterPro"/>
</dbReference>
<dbReference type="InterPro" id="IPR036864">
    <property type="entry name" value="Zn2-C6_fun-type_DNA-bd_sf"/>
</dbReference>
<comment type="subcellular location">
    <subcellularLocation>
        <location evidence="1">Nucleus</location>
    </subcellularLocation>
</comment>
<organism evidence="8 9">
    <name type="scientific">Zygosaccharomyces mellis</name>
    <dbReference type="NCBI Taxonomy" id="42258"/>
    <lineage>
        <taxon>Eukaryota</taxon>
        <taxon>Fungi</taxon>
        <taxon>Dikarya</taxon>
        <taxon>Ascomycota</taxon>
        <taxon>Saccharomycotina</taxon>
        <taxon>Saccharomycetes</taxon>
        <taxon>Saccharomycetales</taxon>
        <taxon>Saccharomycetaceae</taxon>
        <taxon>Zygosaccharomyces</taxon>
    </lineage>
</organism>
<feature type="region of interest" description="Disordered" evidence="6">
    <location>
        <begin position="838"/>
        <end position="869"/>
    </location>
</feature>
<evidence type="ECO:0000256" key="1">
    <source>
        <dbReference type="ARBA" id="ARBA00004123"/>
    </source>
</evidence>
<dbReference type="OrthoDB" id="4064873at2759"/>
<proteinExistence type="predicted"/>
<dbReference type="GO" id="GO:0006351">
    <property type="term" value="P:DNA-templated transcription"/>
    <property type="evidence" value="ECO:0007669"/>
    <property type="project" value="InterPro"/>
</dbReference>
<dbReference type="SMART" id="SM00906">
    <property type="entry name" value="Fungal_trans"/>
    <property type="match status" value="1"/>
</dbReference>
<dbReference type="CDD" id="cd00067">
    <property type="entry name" value="GAL4"/>
    <property type="match status" value="1"/>
</dbReference>
<dbReference type="AlphaFoldDB" id="A0A4C2E5K4"/>
<dbReference type="SMART" id="SM00066">
    <property type="entry name" value="GAL4"/>
    <property type="match status" value="1"/>
</dbReference>
<dbReference type="EMBL" id="BIMX01000009">
    <property type="protein sequence ID" value="GCE99281.1"/>
    <property type="molecule type" value="Genomic_DNA"/>
</dbReference>
<evidence type="ECO:0000313" key="9">
    <source>
        <dbReference type="Proteomes" id="UP000301737"/>
    </source>
</evidence>
<keyword evidence="4" id="KW-0238">DNA-binding</keyword>
<dbReference type="Pfam" id="PF00172">
    <property type="entry name" value="Zn_clus"/>
    <property type="match status" value="1"/>
</dbReference>
<evidence type="ECO:0000256" key="4">
    <source>
        <dbReference type="ARBA" id="ARBA00023125"/>
    </source>
</evidence>
<dbReference type="InterPro" id="IPR050987">
    <property type="entry name" value="AtrR-like"/>
</dbReference>
<evidence type="ECO:0000256" key="3">
    <source>
        <dbReference type="ARBA" id="ARBA00022833"/>
    </source>
</evidence>
<dbReference type="InterPro" id="IPR001138">
    <property type="entry name" value="Zn2Cys6_DnaBD"/>
</dbReference>
<sequence length="919" mass="104911">MVQEESRRNRLRVRKACEICKRRKVKCDGSQPCANCVKHGQECKYVNGTVRRRYRRDFGNFSGGAVLIPSGYAAASSSAVNFNGSLNGDSDEILNNDCGGGGGGNNSNSISGIGDSDRMTSLLLQLGGGGTTGIWPPVCLDNERISANTSAIRHLIKTTNSVGYNNKRSPWQSFSLDKYRFHRRYQNLLPFYLGASLMSEIPQHAIESNRLKQPRIQNYGWNMSGGHYLRHDKSSKAREKARATAEGAKLNPEEFFDFENPVHLSVVNKLLRFYFQEINPPMSIVHESMFWQQFNNRFLPHTNFKDSSSKLFRSMLYLILAITLRFREGFMEGTPGSNEVFFTWEELSFFQKQHREEPMFNYAYGVITQLTFEWESFELIQSWLLITFYFRTCYRQTACWNALGQAINMCNGMSLYLNRFPRTHSKYDESRAWHCFWACFIMDKLISFQMGRFYQLAMPVSHMTTPGHWRDNKVDVDRNGNSSVEQNDDDSIWSDASETTNDESDASSSVEDVQEADQSDRQENNESVPEEHVEKPNLPQYEDDSKEDDWFHHETTQLFELSVIVQTCQKRDGEELDLEESITLRRKLDKWFEKHVKSTRIDKSWQYLHQIQPLLSYLDVRLTFETRRLFLLINQPLDTGEMIFPIDTLGLVKHCQLTVKVLSQINQKQLYFIPWWLNLSQLFTASVISIALIHSGLQTSRSLDILRRCMDIWNNLMTSNPKNPPGMLPECLWCIKMLNHMCCLRLLSSATHLENLVGTNPGDSTPNDNKFSQFGKVGEMGKCANSDDESGSIDNPQPVSSKIPSFSPSVSQSQPVRVKSEPNVHVPISTTEVKSLGANPFNMTKSQSQSQPGLEESILDHQSGSTKAPQALRDLGKSRMYHIPSSSVTDSSGAGNSESSEVIDEGLFSYLQWFDQNFM</sequence>
<feature type="compositionally biased region" description="Basic and acidic residues" evidence="6">
    <location>
        <begin position="468"/>
        <end position="478"/>
    </location>
</feature>
<feature type="compositionally biased region" description="Basic and acidic residues" evidence="6">
    <location>
        <begin position="518"/>
        <end position="535"/>
    </location>
</feature>
<name>A0A4C2E5K4_9SACH</name>
<accession>A0A4C2E5K4</accession>
<keyword evidence="3" id="KW-0862">Zinc</keyword>
<dbReference type="SUPFAM" id="SSF57701">
    <property type="entry name" value="Zn2/Cys6 DNA-binding domain"/>
    <property type="match status" value="1"/>
</dbReference>
<keyword evidence="9" id="KW-1185">Reference proteome</keyword>
<evidence type="ECO:0000259" key="7">
    <source>
        <dbReference type="PROSITE" id="PS50048"/>
    </source>
</evidence>
<dbReference type="GO" id="GO:0045944">
    <property type="term" value="P:positive regulation of transcription by RNA polymerase II"/>
    <property type="evidence" value="ECO:0007669"/>
    <property type="project" value="UniProtKB-ARBA"/>
</dbReference>
<dbReference type="Proteomes" id="UP000301737">
    <property type="component" value="Unassembled WGS sequence"/>
</dbReference>
<dbReference type="PROSITE" id="PS50048">
    <property type="entry name" value="ZN2_CY6_FUNGAL_2"/>
    <property type="match status" value="1"/>
</dbReference>
<dbReference type="PROSITE" id="PS00463">
    <property type="entry name" value="ZN2_CY6_FUNGAL_1"/>
    <property type="match status" value="1"/>
</dbReference>
<gene>
    <name evidence="8" type="primary">STB4</name>
    <name evidence="8" type="ORF">ZYGM_002083</name>
</gene>
<feature type="compositionally biased region" description="Low complexity" evidence="6">
    <location>
        <begin position="798"/>
        <end position="817"/>
    </location>
</feature>
<dbReference type="PANTHER" id="PTHR46910:SF3">
    <property type="entry name" value="HALOTOLERANCE PROTEIN 9-RELATED"/>
    <property type="match status" value="1"/>
</dbReference>
<dbReference type="Gene3D" id="4.10.240.10">
    <property type="entry name" value="Zn(2)-C6 fungal-type DNA-binding domain"/>
    <property type="match status" value="1"/>
</dbReference>
<evidence type="ECO:0000256" key="6">
    <source>
        <dbReference type="SAM" id="MobiDB-lite"/>
    </source>
</evidence>
<feature type="region of interest" description="Disordered" evidence="6">
    <location>
        <begin position="468"/>
        <end position="545"/>
    </location>
</feature>
<protein>
    <submittedName>
        <fullName evidence="8">Binds Sin3p in two-hybrid assay</fullName>
    </submittedName>
</protein>
<evidence type="ECO:0000256" key="5">
    <source>
        <dbReference type="ARBA" id="ARBA00023242"/>
    </source>
</evidence>
<dbReference type="GO" id="GO:0000981">
    <property type="term" value="F:DNA-binding transcription factor activity, RNA polymerase II-specific"/>
    <property type="evidence" value="ECO:0007669"/>
    <property type="project" value="InterPro"/>
</dbReference>
<reference evidence="8 9" key="1">
    <citation type="submission" date="2019-01" db="EMBL/GenBank/DDBJ databases">
        <title>Draft Genome Sequencing of Zygosaccharomyces mellis Ca-7.</title>
        <authorList>
            <person name="Shiwa Y."/>
            <person name="Kanesaki Y."/>
            <person name="Ishige T."/>
            <person name="Mura K."/>
            <person name="Hori T."/>
            <person name="Tamura T."/>
        </authorList>
    </citation>
    <scope>NUCLEOTIDE SEQUENCE [LARGE SCALE GENOMIC DNA]</scope>
    <source>
        <strain evidence="8 9">Ca-7</strain>
    </source>
</reference>
<keyword evidence="5" id="KW-0539">Nucleus</keyword>
<dbReference type="CDD" id="cd12148">
    <property type="entry name" value="fungal_TF_MHR"/>
    <property type="match status" value="1"/>
</dbReference>
<evidence type="ECO:0000256" key="2">
    <source>
        <dbReference type="ARBA" id="ARBA00022723"/>
    </source>
</evidence>
<feature type="domain" description="Zn(2)-C6 fungal-type" evidence="7">
    <location>
        <begin position="16"/>
        <end position="45"/>
    </location>
</feature>
<comment type="caution">
    <text evidence="8">The sequence shown here is derived from an EMBL/GenBank/DDBJ whole genome shotgun (WGS) entry which is preliminary data.</text>
</comment>
<keyword evidence="2" id="KW-0479">Metal-binding</keyword>
<dbReference type="GO" id="GO:0005634">
    <property type="term" value="C:nucleus"/>
    <property type="evidence" value="ECO:0007669"/>
    <property type="project" value="UniProtKB-SubCell"/>
</dbReference>
<dbReference type="PANTHER" id="PTHR46910">
    <property type="entry name" value="TRANSCRIPTION FACTOR PDR1"/>
    <property type="match status" value="1"/>
</dbReference>
<feature type="compositionally biased region" description="Polar residues" evidence="6">
    <location>
        <begin position="841"/>
        <end position="852"/>
    </location>
</feature>
<evidence type="ECO:0000313" key="8">
    <source>
        <dbReference type="EMBL" id="GCE99281.1"/>
    </source>
</evidence>